<dbReference type="InterPro" id="IPR029465">
    <property type="entry name" value="ATPgrasp_TupA"/>
</dbReference>
<dbReference type="STRING" id="463301.SAMN04487955_101373"/>
<reference evidence="2" key="1">
    <citation type="submission" date="2016-10" db="EMBL/GenBank/DDBJ databases">
        <authorList>
            <person name="Varghese N."/>
            <person name="Submissions S."/>
        </authorList>
    </citation>
    <scope>NUCLEOTIDE SEQUENCE [LARGE SCALE GENOMIC DNA]</scope>
    <source>
        <strain evidence="2">CGMCC 1.6981</strain>
    </source>
</reference>
<evidence type="ECO:0000313" key="1">
    <source>
        <dbReference type="EMBL" id="SFU33604.1"/>
    </source>
</evidence>
<protein>
    <submittedName>
        <fullName evidence="1">TupA-like ATPgrasp</fullName>
    </submittedName>
</protein>
<gene>
    <name evidence="1" type="ORF">SAMN04487955_101373</name>
</gene>
<dbReference type="Proteomes" id="UP000198693">
    <property type="component" value="Unassembled WGS sequence"/>
</dbReference>
<evidence type="ECO:0000313" key="2">
    <source>
        <dbReference type="Proteomes" id="UP000198693"/>
    </source>
</evidence>
<keyword evidence="2" id="KW-1185">Reference proteome</keyword>
<organism evidence="1 2">
    <name type="scientific">Halomonas korlensis</name>
    <dbReference type="NCBI Taxonomy" id="463301"/>
    <lineage>
        <taxon>Bacteria</taxon>
        <taxon>Pseudomonadati</taxon>
        <taxon>Pseudomonadota</taxon>
        <taxon>Gammaproteobacteria</taxon>
        <taxon>Oceanospirillales</taxon>
        <taxon>Halomonadaceae</taxon>
        <taxon>Halomonas</taxon>
    </lineage>
</organism>
<dbReference type="EMBL" id="FPBP01000001">
    <property type="protein sequence ID" value="SFU33604.1"/>
    <property type="molecule type" value="Genomic_DNA"/>
</dbReference>
<dbReference type="Pfam" id="PF14305">
    <property type="entry name" value="ATPgrasp_TupA"/>
    <property type="match status" value="1"/>
</dbReference>
<dbReference type="AlphaFoldDB" id="A0A1I7FBQ8"/>
<dbReference type="OrthoDB" id="9791827at2"/>
<name>A0A1I7FBQ8_9GAMM</name>
<sequence length="289" mass="33721">MKKIYRLVPTAIRERAAFIARAGYYPRFKHPVTYNQKINHRKFNWKNPLFITCADKIAVKEYVAEKVGREYVIDNVFVGDRLSPLDARKLLDKHGALVVKANHNSGPVQFLSPADPDDRVRSVCDNINHQLTVDYGRMKLEPWYSHIQPAVLVEKKLKTSNGDDLWDYKFHVFNHKKKGEQTVLLHIDYDRYGHAHRSFFDEELNWLPFSLTHPCLKTTLERPENYVKMLEIAKTLGQPFSYARVDLYNVDGVIYFGEITFAHGAGRSRFSSIIYDKWMGKLWELDPAM</sequence>
<dbReference type="RefSeq" id="WP_089792326.1">
    <property type="nucleotide sequence ID" value="NZ_FPBP01000001.1"/>
</dbReference>
<proteinExistence type="predicted"/>
<accession>A0A1I7FBQ8</accession>